<protein>
    <submittedName>
        <fullName evidence="2">Uncharacterized protein</fullName>
    </submittedName>
</protein>
<accession>A0ABR3F8R3</accession>
<comment type="caution">
    <text evidence="2">The sequence shown here is derived from an EMBL/GenBank/DDBJ whole genome shotgun (WGS) entry which is preliminary data.</text>
</comment>
<feature type="compositionally biased region" description="Polar residues" evidence="1">
    <location>
        <begin position="8"/>
        <end position="30"/>
    </location>
</feature>
<feature type="region of interest" description="Disordered" evidence="1">
    <location>
        <begin position="43"/>
        <end position="64"/>
    </location>
</feature>
<feature type="region of interest" description="Disordered" evidence="1">
    <location>
        <begin position="1"/>
        <end position="30"/>
    </location>
</feature>
<feature type="non-terminal residue" evidence="2">
    <location>
        <position position="64"/>
    </location>
</feature>
<keyword evidence="3" id="KW-1185">Reference proteome</keyword>
<reference evidence="2 3" key="1">
    <citation type="submission" date="2024-02" db="EMBL/GenBank/DDBJ databases">
        <title>A draft genome for the cacao thread blight pathogen Marasmius crinis-equi.</title>
        <authorList>
            <person name="Cohen S.P."/>
            <person name="Baruah I.K."/>
            <person name="Amoako-Attah I."/>
            <person name="Bukari Y."/>
            <person name="Meinhardt L.W."/>
            <person name="Bailey B.A."/>
        </authorList>
    </citation>
    <scope>NUCLEOTIDE SEQUENCE [LARGE SCALE GENOMIC DNA]</scope>
    <source>
        <strain evidence="2 3">GH-76</strain>
    </source>
</reference>
<gene>
    <name evidence="2" type="ORF">V5O48_010453</name>
</gene>
<dbReference type="EMBL" id="JBAHYK010000758">
    <property type="protein sequence ID" value="KAL0571503.1"/>
    <property type="molecule type" value="Genomic_DNA"/>
</dbReference>
<organism evidence="2 3">
    <name type="scientific">Marasmius crinis-equi</name>
    <dbReference type="NCBI Taxonomy" id="585013"/>
    <lineage>
        <taxon>Eukaryota</taxon>
        <taxon>Fungi</taxon>
        <taxon>Dikarya</taxon>
        <taxon>Basidiomycota</taxon>
        <taxon>Agaricomycotina</taxon>
        <taxon>Agaricomycetes</taxon>
        <taxon>Agaricomycetidae</taxon>
        <taxon>Agaricales</taxon>
        <taxon>Marasmiineae</taxon>
        <taxon>Marasmiaceae</taxon>
        <taxon>Marasmius</taxon>
    </lineage>
</organism>
<proteinExistence type="predicted"/>
<evidence type="ECO:0000313" key="2">
    <source>
        <dbReference type="EMBL" id="KAL0571503.1"/>
    </source>
</evidence>
<sequence>MDAHSDEVTGTSSSFSPLARSTTTGSQIPVSVSTDTRVDIISTTVPTGDGTTNFKPDIGGTIGG</sequence>
<feature type="compositionally biased region" description="Polar residues" evidence="1">
    <location>
        <begin position="43"/>
        <end position="54"/>
    </location>
</feature>
<evidence type="ECO:0000313" key="3">
    <source>
        <dbReference type="Proteomes" id="UP001465976"/>
    </source>
</evidence>
<name>A0ABR3F8R3_9AGAR</name>
<dbReference type="Proteomes" id="UP001465976">
    <property type="component" value="Unassembled WGS sequence"/>
</dbReference>
<evidence type="ECO:0000256" key="1">
    <source>
        <dbReference type="SAM" id="MobiDB-lite"/>
    </source>
</evidence>